<evidence type="ECO:0000256" key="2">
    <source>
        <dbReference type="ARBA" id="ARBA00023015"/>
    </source>
</evidence>
<feature type="domain" description="RNA polymerase sigma-70 region 2" evidence="6">
    <location>
        <begin position="13"/>
        <end position="81"/>
    </location>
</feature>
<accession>A0A316HV07</accession>
<reference evidence="8 9" key="1">
    <citation type="submission" date="2018-05" db="EMBL/GenBank/DDBJ databases">
        <title>Genomic Encyclopedia of Type Strains, Phase IV (KMG-IV): sequencing the most valuable type-strain genomes for metagenomic binning, comparative biology and taxonomic classification.</title>
        <authorList>
            <person name="Goeker M."/>
        </authorList>
    </citation>
    <scope>NUCLEOTIDE SEQUENCE [LARGE SCALE GENOMIC DNA]</scope>
    <source>
        <strain evidence="8 9">DSM 45480</strain>
    </source>
</reference>
<dbReference type="GO" id="GO:0016987">
    <property type="term" value="F:sigma factor activity"/>
    <property type="evidence" value="ECO:0007669"/>
    <property type="project" value="UniProtKB-KW"/>
</dbReference>
<protein>
    <submittedName>
        <fullName evidence="8">RNA polymerase RpoE-like sigma-24 subunit</fullName>
    </submittedName>
</protein>
<proteinExistence type="inferred from homology"/>
<dbReference type="InterPro" id="IPR007630">
    <property type="entry name" value="RNA_pol_sigma70_r4"/>
</dbReference>
<evidence type="ECO:0000313" key="9">
    <source>
        <dbReference type="Proteomes" id="UP000246005"/>
    </source>
</evidence>
<dbReference type="InterPro" id="IPR036388">
    <property type="entry name" value="WH-like_DNA-bd_sf"/>
</dbReference>
<dbReference type="Gene3D" id="1.10.10.10">
    <property type="entry name" value="Winged helix-like DNA-binding domain superfamily/Winged helix DNA-binding domain"/>
    <property type="match status" value="1"/>
</dbReference>
<dbReference type="InterPro" id="IPR014284">
    <property type="entry name" value="RNA_pol_sigma-70_dom"/>
</dbReference>
<dbReference type="RefSeq" id="WP_109638764.1">
    <property type="nucleotide sequence ID" value="NZ_QGHB01000008.1"/>
</dbReference>
<dbReference type="Proteomes" id="UP000246005">
    <property type="component" value="Unassembled WGS sequence"/>
</dbReference>
<evidence type="ECO:0000259" key="7">
    <source>
        <dbReference type="Pfam" id="PF04545"/>
    </source>
</evidence>
<dbReference type="NCBIfam" id="TIGR02937">
    <property type="entry name" value="sigma70-ECF"/>
    <property type="match status" value="1"/>
</dbReference>
<gene>
    <name evidence="8" type="ORF">C8D88_10851</name>
</gene>
<dbReference type="EMBL" id="QGHB01000008">
    <property type="protein sequence ID" value="PWK84436.1"/>
    <property type="molecule type" value="Genomic_DNA"/>
</dbReference>
<dbReference type="InterPro" id="IPR013325">
    <property type="entry name" value="RNA_pol_sigma_r2"/>
</dbReference>
<keyword evidence="2" id="KW-0805">Transcription regulation</keyword>
<dbReference type="Gene3D" id="1.10.1740.10">
    <property type="match status" value="1"/>
</dbReference>
<keyword evidence="4" id="KW-0238">DNA-binding</keyword>
<name>A0A316HV07_9PSEU</name>
<evidence type="ECO:0000313" key="8">
    <source>
        <dbReference type="EMBL" id="PWK84436.1"/>
    </source>
</evidence>
<comment type="similarity">
    <text evidence="1">Belongs to the sigma-70 factor family. ECF subfamily.</text>
</comment>
<keyword evidence="3" id="KW-0731">Sigma factor</keyword>
<evidence type="ECO:0000256" key="1">
    <source>
        <dbReference type="ARBA" id="ARBA00010641"/>
    </source>
</evidence>
<organism evidence="8 9">
    <name type="scientific">Lentzea atacamensis</name>
    <dbReference type="NCBI Taxonomy" id="531938"/>
    <lineage>
        <taxon>Bacteria</taxon>
        <taxon>Bacillati</taxon>
        <taxon>Actinomycetota</taxon>
        <taxon>Actinomycetes</taxon>
        <taxon>Pseudonocardiales</taxon>
        <taxon>Pseudonocardiaceae</taxon>
        <taxon>Lentzea</taxon>
    </lineage>
</organism>
<dbReference type="SUPFAM" id="SSF88659">
    <property type="entry name" value="Sigma3 and sigma4 domains of RNA polymerase sigma factors"/>
    <property type="match status" value="1"/>
</dbReference>
<dbReference type="PANTHER" id="PTHR43133">
    <property type="entry name" value="RNA POLYMERASE ECF-TYPE SIGMA FACTO"/>
    <property type="match status" value="1"/>
</dbReference>
<dbReference type="InterPro" id="IPR013324">
    <property type="entry name" value="RNA_pol_sigma_r3/r4-like"/>
</dbReference>
<dbReference type="Pfam" id="PF04545">
    <property type="entry name" value="Sigma70_r4"/>
    <property type="match status" value="1"/>
</dbReference>
<comment type="caution">
    <text evidence="8">The sequence shown here is derived from an EMBL/GenBank/DDBJ whole genome shotgun (WGS) entry which is preliminary data.</text>
</comment>
<evidence type="ECO:0000256" key="3">
    <source>
        <dbReference type="ARBA" id="ARBA00023082"/>
    </source>
</evidence>
<dbReference type="SUPFAM" id="SSF88946">
    <property type="entry name" value="Sigma2 domain of RNA polymerase sigma factors"/>
    <property type="match status" value="1"/>
</dbReference>
<dbReference type="PANTHER" id="PTHR43133:SF52">
    <property type="entry name" value="ECF RNA POLYMERASE SIGMA FACTOR SIGL"/>
    <property type="match status" value="1"/>
</dbReference>
<dbReference type="GO" id="GO:0003677">
    <property type="term" value="F:DNA binding"/>
    <property type="evidence" value="ECO:0007669"/>
    <property type="project" value="UniProtKB-KW"/>
</dbReference>
<dbReference type="AlphaFoldDB" id="A0A316HV07"/>
<dbReference type="InterPro" id="IPR039425">
    <property type="entry name" value="RNA_pol_sigma-70-like"/>
</dbReference>
<feature type="domain" description="RNA polymerase sigma-70 region 4" evidence="7">
    <location>
        <begin position="110"/>
        <end position="157"/>
    </location>
</feature>
<dbReference type="Pfam" id="PF04542">
    <property type="entry name" value="Sigma70_r2"/>
    <property type="match status" value="1"/>
</dbReference>
<evidence type="ECO:0000256" key="5">
    <source>
        <dbReference type="ARBA" id="ARBA00023163"/>
    </source>
</evidence>
<evidence type="ECO:0000256" key="4">
    <source>
        <dbReference type="ARBA" id="ARBA00023125"/>
    </source>
</evidence>
<evidence type="ECO:0000259" key="6">
    <source>
        <dbReference type="Pfam" id="PF04542"/>
    </source>
</evidence>
<keyword evidence="5" id="KW-0804">Transcription</keyword>
<dbReference type="InterPro" id="IPR007627">
    <property type="entry name" value="RNA_pol_sigma70_r2"/>
</dbReference>
<sequence length="166" mass="19275">MKPTLCERELRSLMEVYHRPLLAYATRITGDGWLAEDLVQEALTRLWQRPEVVSNRARITPWLFTVVRNLLIDRARARARRPHEVFDVCDNVQQDHADETLMSMTVTAMLDGLTPQHREVLEHVYLRDSTLRQAARELNIPEGTAKSRLRNALRLLRDDVRDPLAA</sequence>
<dbReference type="GO" id="GO:0006352">
    <property type="term" value="P:DNA-templated transcription initiation"/>
    <property type="evidence" value="ECO:0007669"/>
    <property type="project" value="InterPro"/>
</dbReference>